<dbReference type="SUPFAM" id="SSF81383">
    <property type="entry name" value="F-box domain"/>
    <property type="match status" value="1"/>
</dbReference>
<dbReference type="KEGG" id="eus:EUTSA_v10006370mg"/>
<dbReference type="InterPro" id="IPR053781">
    <property type="entry name" value="F-box_AtFBL13-like"/>
</dbReference>
<dbReference type="SMART" id="SM00579">
    <property type="entry name" value="FBD"/>
    <property type="match status" value="1"/>
</dbReference>
<keyword evidence="3" id="KW-1185">Reference proteome</keyword>
<evidence type="ECO:0000313" key="2">
    <source>
        <dbReference type="EMBL" id="ESQ44187.1"/>
    </source>
</evidence>
<dbReference type="Gramene" id="ESQ44187">
    <property type="protein sequence ID" value="ESQ44187"/>
    <property type="gene ID" value="EUTSA_v10006370mg"/>
</dbReference>
<dbReference type="Pfam" id="PF24758">
    <property type="entry name" value="LRR_At5g56370"/>
    <property type="match status" value="1"/>
</dbReference>
<dbReference type="PANTHER" id="PTHR31293">
    <property type="entry name" value="RNI-LIKE SUPERFAMILY PROTEIN"/>
    <property type="match status" value="1"/>
</dbReference>
<dbReference type="STRING" id="72664.V4LNY3"/>
<dbReference type="Pfam" id="PF00646">
    <property type="entry name" value="F-box"/>
    <property type="match status" value="1"/>
</dbReference>
<dbReference type="InterPro" id="IPR001810">
    <property type="entry name" value="F-box_dom"/>
</dbReference>
<name>V4LNY3_EUTSA</name>
<gene>
    <name evidence="2" type="ORF">EUTSA_v10006370mg</name>
</gene>
<dbReference type="EMBL" id="KI517455">
    <property type="protein sequence ID" value="ESQ44187.1"/>
    <property type="molecule type" value="Genomic_DNA"/>
</dbReference>
<sequence>MDRISSLPNEIICHIVSFLSAKEAAFASVLSKRWQNLYTIIPKLDFDDTGSLKNNLDRLLALPASSRIRNFSLKCRRRKGPNHHAHVNGLLCNVLKRGVMELKLDIWVSEVEGYSLPFEVFTSKTLVELKLGSILTIDRLPENALLPALKTLTIESVRFSDLCGCCAFQKLLSACPVLVELVMRNVEWDFWKWSRKVSSQSLERLTINHRYCFGIVEYDLESITFDTPSLTYFKYFDFSPKSYSTVNLGSLVEATVGLTLPQNQGWIGQYRKSIPTSDVTNLIKGLSNVEILDLYDTMTMEAFYYFREAIPVFKNLHHLSVTTGKKICWRTLSYLLNKSPNLKTLVIVVWIPKQFQVYTPIKFYSKFLILSYLFMQGTLQSNCHSFLLPCPVKILEITEYLGSKGDLEEMKQILEKMSCLELVKVCSDERNDKKQLRLRTNLLNLPRSSKCKIQFEFTLPGSR</sequence>
<accession>V4LNY3</accession>
<dbReference type="InterPro" id="IPR055294">
    <property type="entry name" value="FBL60-like"/>
</dbReference>
<dbReference type="SUPFAM" id="SSF52047">
    <property type="entry name" value="RNI-like"/>
    <property type="match status" value="1"/>
</dbReference>
<evidence type="ECO:0000313" key="3">
    <source>
        <dbReference type="Proteomes" id="UP000030689"/>
    </source>
</evidence>
<dbReference type="Gene3D" id="3.80.10.10">
    <property type="entry name" value="Ribonuclease Inhibitor"/>
    <property type="match status" value="1"/>
</dbReference>
<evidence type="ECO:0000259" key="1">
    <source>
        <dbReference type="PROSITE" id="PS50181"/>
    </source>
</evidence>
<dbReference type="CDD" id="cd22160">
    <property type="entry name" value="F-box_AtFBL13-like"/>
    <property type="match status" value="1"/>
</dbReference>
<dbReference type="InterPro" id="IPR006566">
    <property type="entry name" value="FBD"/>
</dbReference>
<dbReference type="InterPro" id="IPR055411">
    <property type="entry name" value="LRR_FXL15/At3g58940/PEG3-like"/>
</dbReference>
<dbReference type="PROSITE" id="PS50181">
    <property type="entry name" value="FBOX"/>
    <property type="match status" value="1"/>
</dbReference>
<dbReference type="AlphaFoldDB" id="V4LNY3"/>
<proteinExistence type="predicted"/>
<dbReference type="PANTHER" id="PTHR31293:SF12">
    <property type="entry name" value="RNI-LIKE SUPERFAMILY PROTEIN"/>
    <property type="match status" value="1"/>
</dbReference>
<dbReference type="InterPro" id="IPR036047">
    <property type="entry name" value="F-box-like_dom_sf"/>
</dbReference>
<organism evidence="2 3">
    <name type="scientific">Eutrema salsugineum</name>
    <name type="common">Saltwater cress</name>
    <name type="synonym">Sisymbrium salsugineum</name>
    <dbReference type="NCBI Taxonomy" id="72664"/>
    <lineage>
        <taxon>Eukaryota</taxon>
        <taxon>Viridiplantae</taxon>
        <taxon>Streptophyta</taxon>
        <taxon>Embryophyta</taxon>
        <taxon>Tracheophyta</taxon>
        <taxon>Spermatophyta</taxon>
        <taxon>Magnoliopsida</taxon>
        <taxon>eudicotyledons</taxon>
        <taxon>Gunneridae</taxon>
        <taxon>Pentapetalae</taxon>
        <taxon>rosids</taxon>
        <taxon>malvids</taxon>
        <taxon>Brassicales</taxon>
        <taxon>Brassicaceae</taxon>
        <taxon>Eutremeae</taxon>
        <taxon>Eutrema</taxon>
    </lineage>
</organism>
<protein>
    <recommendedName>
        <fullName evidence="1">F-box domain-containing protein</fullName>
    </recommendedName>
</protein>
<dbReference type="Gene3D" id="1.20.1280.50">
    <property type="match status" value="1"/>
</dbReference>
<reference evidence="2 3" key="1">
    <citation type="journal article" date="2013" name="Front. Plant Sci.">
        <title>The Reference Genome of the Halophytic Plant Eutrema salsugineum.</title>
        <authorList>
            <person name="Yang R."/>
            <person name="Jarvis D.E."/>
            <person name="Chen H."/>
            <person name="Beilstein M.A."/>
            <person name="Grimwood J."/>
            <person name="Jenkins J."/>
            <person name="Shu S."/>
            <person name="Prochnik S."/>
            <person name="Xin M."/>
            <person name="Ma C."/>
            <person name="Schmutz J."/>
            <person name="Wing R.A."/>
            <person name="Mitchell-Olds T."/>
            <person name="Schumaker K.S."/>
            <person name="Wang X."/>
        </authorList>
    </citation>
    <scope>NUCLEOTIDE SEQUENCE [LARGE SCALE GENOMIC DNA]</scope>
</reference>
<dbReference type="OMA" id="LTINHRY"/>
<feature type="domain" description="F-box" evidence="1">
    <location>
        <begin position="1"/>
        <end position="49"/>
    </location>
</feature>
<dbReference type="InterPro" id="IPR032675">
    <property type="entry name" value="LRR_dom_sf"/>
</dbReference>
<dbReference type="Proteomes" id="UP000030689">
    <property type="component" value="Unassembled WGS sequence"/>
</dbReference>